<dbReference type="OrthoDB" id="8205493at2"/>
<dbReference type="InterPro" id="IPR001509">
    <property type="entry name" value="Epimerase_deHydtase"/>
</dbReference>
<evidence type="ECO:0000313" key="3">
    <source>
        <dbReference type="Proteomes" id="UP000433071"/>
    </source>
</evidence>
<gene>
    <name evidence="2" type="ORF">GJ743_01915</name>
</gene>
<feature type="domain" description="NAD-dependent epimerase/dehydratase" evidence="1">
    <location>
        <begin position="21"/>
        <end position="220"/>
    </location>
</feature>
<keyword evidence="3" id="KW-1185">Reference proteome</keyword>
<dbReference type="InterPro" id="IPR036291">
    <property type="entry name" value="NAD(P)-bd_dom_sf"/>
</dbReference>
<reference evidence="2 3" key="1">
    <citation type="submission" date="2019-11" db="EMBL/GenBank/DDBJ databases">
        <title>Agromyces kandeliae sp. nov., isolated from mangrove soil.</title>
        <authorList>
            <person name="Wang R."/>
        </authorList>
    </citation>
    <scope>NUCLEOTIDE SEQUENCE [LARGE SCALE GENOMIC DNA]</scope>
    <source>
        <strain evidence="2 3">JCM 11433</strain>
    </source>
</reference>
<accession>A0A6I3M2J6</accession>
<comment type="caution">
    <text evidence="2">The sequence shown here is derived from an EMBL/GenBank/DDBJ whole genome shotgun (WGS) entry which is preliminary data.</text>
</comment>
<proteinExistence type="predicted"/>
<dbReference type="RefSeq" id="WP_155050239.1">
    <property type="nucleotide sequence ID" value="NZ_BAAAIB010000003.1"/>
</dbReference>
<organism evidence="2 3">
    <name type="scientific">Agromyces bracchium</name>
    <dbReference type="NCBI Taxonomy" id="88376"/>
    <lineage>
        <taxon>Bacteria</taxon>
        <taxon>Bacillati</taxon>
        <taxon>Actinomycetota</taxon>
        <taxon>Actinomycetes</taxon>
        <taxon>Micrococcales</taxon>
        <taxon>Microbacteriaceae</taxon>
        <taxon>Agromyces</taxon>
    </lineage>
</organism>
<dbReference type="AlphaFoldDB" id="A0A6I3M2J6"/>
<name>A0A6I3M2J6_9MICO</name>
<evidence type="ECO:0000313" key="2">
    <source>
        <dbReference type="EMBL" id="MTH67128.1"/>
    </source>
</evidence>
<sequence length="331" mass="34796">MSETAPASAPALEPASAPAHLIVGAGPVGTALAIRLADAGERVRVVTRSGGGPRHPLVELVALDAADRDRLAEAARGAWVVYNCANPGAYPQWERVWPPLAASILHAAEASGAVLVIMGNLYGYGPVDGPMRQGTPLRPSDHKGALRARMWEEALAAHRAGRVRVAEARASDYLGPTAPVANGLLPRYAAATLAGRSATVFGDPDAPHSWTAVDDIAATLQVLGRDERAWGLPWIVPSNPPASVREVLTALGERAGTGEPTLRRMPRWALSSLGLVVPVLREVGGVVYQFERPFVVDAAETTSAFGLAPTDWSGLLDATARAWHDRAVAAR</sequence>
<dbReference type="Pfam" id="PF01370">
    <property type="entry name" value="Epimerase"/>
    <property type="match status" value="1"/>
</dbReference>
<evidence type="ECO:0000259" key="1">
    <source>
        <dbReference type="Pfam" id="PF01370"/>
    </source>
</evidence>
<dbReference type="EMBL" id="WMLB01000006">
    <property type="protein sequence ID" value="MTH67128.1"/>
    <property type="molecule type" value="Genomic_DNA"/>
</dbReference>
<dbReference type="SUPFAM" id="SSF51735">
    <property type="entry name" value="NAD(P)-binding Rossmann-fold domains"/>
    <property type="match status" value="1"/>
</dbReference>
<dbReference type="Gene3D" id="3.40.50.720">
    <property type="entry name" value="NAD(P)-binding Rossmann-like Domain"/>
    <property type="match status" value="1"/>
</dbReference>
<dbReference type="Proteomes" id="UP000433071">
    <property type="component" value="Unassembled WGS sequence"/>
</dbReference>
<protein>
    <submittedName>
        <fullName evidence="2">NAD-dependent epimerase/dehydratase family protein</fullName>
    </submittedName>
</protein>